<evidence type="ECO:0000313" key="2">
    <source>
        <dbReference type="EMBL" id="CAF1323215.1"/>
    </source>
</evidence>
<dbReference type="OrthoDB" id="10028034at2759"/>
<evidence type="ECO:0000313" key="7">
    <source>
        <dbReference type="Proteomes" id="UP000663845"/>
    </source>
</evidence>
<dbReference type="EMBL" id="CAJNOE010000686">
    <property type="protein sequence ID" value="CAF1309722.1"/>
    <property type="molecule type" value="Genomic_DNA"/>
</dbReference>
<dbReference type="EMBL" id="CAJNOG010000637">
    <property type="protein sequence ID" value="CAF1323215.1"/>
    <property type="molecule type" value="Genomic_DNA"/>
</dbReference>
<organism evidence="2 7">
    <name type="scientific">Adineta steineri</name>
    <dbReference type="NCBI Taxonomy" id="433720"/>
    <lineage>
        <taxon>Eukaryota</taxon>
        <taxon>Metazoa</taxon>
        <taxon>Spiralia</taxon>
        <taxon>Gnathifera</taxon>
        <taxon>Rotifera</taxon>
        <taxon>Eurotatoria</taxon>
        <taxon>Bdelloidea</taxon>
        <taxon>Adinetida</taxon>
        <taxon>Adinetidae</taxon>
        <taxon>Adineta</taxon>
    </lineage>
</organism>
<dbReference type="Proteomes" id="UP000663860">
    <property type="component" value="Unassembled WGS sequence"/>
</dbReference>
<dbReference type="EMBL" id="CAJOAY010000808">
    <property type="protein sequence ID" value="CAF3738907.1"/>
    <property type="molecule type" value="Genomic_DNA"/>
</dbReference>
<dbReference type="Proteomes" id="UP000663868">
    <property type="component" value="Unassembled WGS sequence"/>
</dbReference>
<evidence type="ECO:0000313" key="5">
    <source>
        <dbReference type="EMBL" id="CAF3693553.1"/>
    </source>
</evidence>
<dbReference type="EMBL" id="CAJOBB010000501">
    <property type="protein sequence ID" value="CAF3693553.1"/>
    <property type="molecule type" value="Genomic_DNA"/>
</dbReference>
<dbReference type="EMBL" id="CAJNON010000642">
    <property type="protein sequence ID" value="CAF1342712.1"/>
    <property type="molecule type" value="Genomic_DNA"/>
</dbReference>
<name>A0A815FGH7_9BILA</name>
<dbReference type="Proteomes" id="UP000663891">
    <property type="component" value="Unassembled WGS sequence"/>
</dbReference>
<dbReference type="EMBL" id="CAJOAZ010000523">
    <property type="protein sequence ID" value="CAF3668004.1"/>
    <property type="molecule type" value="Genomic_DNA"/>
</dbReference>
<sequence>MNISLLFALPSRLFFQTDDSEDYDDMEKRQLSKRVQLATPWVNKRNPALCDYRLQLRPLPLTSALCAYGQTKDDTHQMHPFKYG</sequence>
<dbReference type="Proteomes" id="UP000663845">
    <property type="component" value="Unassembled WGS sequence"/>
</dbReference>
<gene>
    <name evidence="1" type="ORF">IZO911_LOCUS34534</name>
    <name evidence="2" type="ORF">JYZ213_LOCUS33526</name>
    <name evidence="5" type="ORF">KXQ929_LOCUS10527</name>
    <name evidence="6" type="ORF">OKA104_LOCUS14971</name>
    <name evidence="4" type="ORF">OXD698_LOCUS10045</name>
    <name evidence="3" type="ORF">VCS650_LOCUS33316</name>
</gene>
<evidence type="ECO:0000313" key="6">
    <source>
        <dbReference type="EMBL" id="CAF3738907.1"/>
    </source>
</evidence>
<evidence type="ECO:0000313" key="3">
    <source>
        <dbReference type="EMBL" id="CAF1342712.1"/>
    </source>
</evidence>
<comment type="caution">
    <text evidence="2">The sequence shown here is derived from an EMBL/GenBank/DDBJ whole genome shotgun (WGS) entry which is preliminary data.</text>
</comment>
<dbReference type="Proteomes" id="UP000663844">
    <property type="component" value="Unassembled WGS sequence"/>
</dbReference>
<accession>A0A815FGH7</accession>
<dbReference type="Proteomes" id="UP000663881">
    <property type="component" value="Unassembled WGS sequence"/>
</dbReference>
<proteinExistence type="predicted"/>
<evidence type="ECO:0000313" key="4">
    <source>
        <dbReference type="EMBL" id="CAF3668004.1"/>
    </source>
</evidence>
<protein>
    <submittedName>
        <fullName evidence="2">Uncharacterized protein</fullName>
    </submittedName>
</protein>
<reference evidence="2" key="1">
    <citation type="submission" date="2021-02" db="EMBL/GenBank/DDBJ databases">
        <authorList>
            <person name="Nowell W R."/>
        </authorList>
    </citation>
    <scope>NUCLEOTIDE SEQUENCE</scope>
</reference>
<evidence type="ECO:0000313" key="1">
    <source>
        <dbReference type="EMBL" id="CAF1309722.1"/>
    </source>
</evidence>
<dbReference type="AlphaFoldDB" id="A0A815FGH7"/>